<feature type="domain" description="Autophagy protein ATG17-like" evidence="10">
    <location>
        <begin position="113"/>
        <end position="456"/>
    </location>
</feature>
<feature type="region of interest" description="Disordered" evidence="9">
    <location>
        <begin position="1197"/>
        <end position="1220"/>
    </location>
</feature>
<feature type="coiled-coil region" evidence="8">
    <location>
        <begin position="1099"/>
        <end position="1126"/>
    </location>
</feature>
<dbReference type="InterPro" id="IPR045326">
    <property type="entry name" value="ATG17-like_dom"/>
</dbReference>
<dbReference type="SUPFAM" id="SSF57997">
    <property type="entry name" value="Tropomyosin"/>
    <property type="match status" value="1"/>
</dbReference>
<comment type="function">
    <text evidence="7">Involved in cytoplasm to vacuole transport (Cvt), pexophagy, mitophagy and nucleophagy. Recruits mitochondria for their selective degradation via autophagy (mitophagy) during starvation. Works as scaffold proteins that recruit ATG proteins to the pre-autophagosome (PAS), the site of vesicle/autophagosome formation. Required for the Cvt vesicles completion.</text>
</comment>
<organism evidence="12 13">
    <name type="scientific">Microdochium bolleyi</name>
    <dbReference type="NCBI Taxonomy" id="196109"/>
    <lineage>
        <taxon>Eukaryota</taxon>
        <taxon>Fungi</taxon>
        <taxon>Dikarya</taxon>
        <taxon>Ascomycota</taxon>
        <taxon>Pezizomycotina</taxon>
        <taxon>Sordariomycetes</taxon>
        <taxon>Xylariomycetidae</taxon>
        <taxon>Xylariales</taxon>
        <taxon>Microdochiaceae</taxon>
        <taxon>Microdochium</taxon>
    </lineage>
</organism>
<dbReference type="GO" id="GO:0019901">
    <property type="term" value="F:protein kinase binding"/>
    <property type="evidence" value="ECO:0007669"/>
    <property type="project" value="TreeGrafter"/>
</dbReference>
<keyword evidence="5 7" id="KW-0072">Autophagy</keyword>
<feature type="coiled-coil region" evidence="8">
    <location>
        <begin position="836"/>
        <end position="947"/>
    </location>
</feature>
<feature type="compositionally biased region" description="Basic and acidic residues" evidence="9">
    <location>
        <begin position="611"/>
        <end position="620"/>
    </location>
</feature>
<protein>
    <recommendedName>
        <fullName evidence="2 7">Autophagy-related protein 11</fullName>
    </recommendedName>
</protein>
<evidence type="ECO:0000313" key="13">
    <source>
        <dbReference type="Proteomes" id="UP000070501"/>
    </source>
</evidence>
<dbReference type="GO" id="GO:0061709">
    <property type="term" value="P:reticulophagy"/>
    <property type="evidence" value="ECO:0007669"/>
    <property type="project" value="TreeGrafter"/>
</dbReference>
<dbReference type="InterPro" id="IPR019460">
    <property type="entry name" value="Atg11_C"/>
</dbReference>
<feature type="region of interest" description="Disordered" evidence="9">
    <location>
        <begin position="1322"/>
        <end position="1412"/>
    </location>
</feature>
<dbReference type="GO" id="GO:0034727">
    <property type="term" value="P:piecemeal microautophagy of the nucleus"/>
    <property type="evidence" value="ECO:0007669"/>
    <property type="project" value="TreeGrafter"/>
</dbReference>
<feature type="coiled-coil region" evidence="8">
    <location>
        <begin position="624"/>
        <end position="722"/>
    </location>
</feature>
<dbReference type="GO" id="GO:0015031">
    <property type="term" value="P:protein transport"/>
    <property type="evidence" value="ECO:0007669"/>
    <property type="project" value="UniProtKB-KW"/>
</dbReference>
<dbReference type="EMBL" id="KQ964249">
    <property type="protein sequence ID" value="KXJ91841.1"/>
    <property type="molecule type" value="Genomic_DNA"/>
</dbReference>
<feature type="compositionally biased region" description="Basic and acidic residues" evidence="9">
    <location>
        <begin position="1397"/>
        <end position="1406"/>
    </location>
</feature>
<dbReference type="PANTHER" id="PTHR13222">
    <property type="entry name" value="RB1-INDUCIBLE COILED-COIL"/>
    <property type="match status" value="1"/>
</dbReference>
<evidence type="ECO:0000256" key="7">
    <source>
        <dbReference type="RuleBase" id="RU367075"/>
    </source>
</evidence>
<dbReference type="GO" id="GO:0005774">
    <property type="term" value="C:vacuolar membrane"/>
    <property type="evidence" value="ECO:0007669"/>
    <property type="project" value="UniProtKB-SubCell"/>
</dbReference>
<keyword evidence="4 7" id="KW-0653">Protein transport</keyword>
<evidence type="ECO:0000256" key="3">
    <source>
        <dbReference type="ARBA" id="ARBA00022448"/>
    </source>
</evidence>
<feature type="compositionally biased region" description="Polar residues" evidence="9">
    <location>
        <begin position="315"/>
        <end position="333"/>
    </location>
</feature>
<evidence type="ECO:0000256" key="2">
    <source>
        <dbReference type="ARBA" id="ARBA00013804"/>
    </source>
</evidence>
<dbReference type="GO" id="GO:0034517">
    <property type="term" value="P:ribophagy"/>
    <property type="evidence" value="ECO:0007669"/>
    <property type="project" value="TreeGrafter"/>
</dbReference>
<dbReference type="GO" id="GO:0000422">
    <property type="term" value="P:autophagy of mitochondrion"/>
    <property type="evidence" value="ECO:0007669"/>
    <property type="project" value="TreeGrafter"/>
</dbReference>
<comment type="similarity">
    <text evidence="1 7">Belongs to the ATG11 family.</text>
</comment>
<feature type="domain" description="Autophagy-related protein 11 C-terminal" evidence="11">
    <location>
        <begin position="1093"/>
        <end position="1239"/>
    </location>
</feature>
<feature type="region of interest" description="Disordered" evidence="9">
    <location>
        <begin position="315"/>
        <end position="334"/>
    </location>
</feature>
<evidence type="ECO:0000256" key="5">
    <source>
        <dbReference type="ARBA" id="ARBA00023006"/>
    </source>
</evidence>
<evidence type="ECO:0000256" key="6">
    <source>
        <dbReference type="ARBA" id="ARBA00023054"/>
    </source>
</evidence>
<feature type="compositionally biased region" description="Polar residues" evidence="9">
    <location>
        <begin position="583"/>
        <end position="597"/>
    </location>
</feature>
<keyword evidence="3 7" id="KW-0813">Transport</keyword>
<evidence type="ECO:0000256" key="1">
    <source>
        <dbReference type="ARBA" id="ARBA00009729"/>
    </source>
</evidence>
<feature type="region of interest" description="Disordered" evidence="9">
    <location>
        <begin position="1266"/>
        <end position="1304"/>
    </location>
</feature>
<sequence length="1412" mass="158070">MATQTQVLIAPTGQRLQTDISQVTSLDDFKAWVSGQSGIPAHNIVALNAQGKTVKLQTIHTEKEIFIYDIRITQVTSPGASAALTSESPLPKRYAPAAPPNAISDTHSLPSWQALYKSRRDWALMVVEDCAAMVSAINDRRGEMDIMLKCLDVAVANLDAALKPIEPKFVELKKWATPTQQDYEVLASNWESYLELARSIDISPDMVRYMTGRDLRKARQATLEDLVDPETSRKAGKLAATSLRKFNSKITDLENNADKMFRSCDELFQNFDKLLARSAIKQASSSQELLSDIEAVANKVDTDYQTTLQYSTQARDVSQASKTAQNHTRQLLPSLQKRATEMDDLLQYVTESRNSVAAESLAFMRNIAEITSLHATVKNQMNVLNQGEEEMTTFDYLRLIQQLPFMYASFVAEAVRRREWADKVKSDSSTLVNEMALFQDEELKRRRKWQKMVGSTYGPEKAENNVLGLEVNLLGEEDTWPSMTRQELEEFLSIIQRHKADASIVEDITKLIEELRTPTKQQSKRLKAFKNGSVHEAALGRSGLMIRGDDELLRNLQDDKSKLEGKLRTAESRVRRLEDLLHRQSQASRPSIGNLFQSHDRDSSSSIKSPRPTDDRRRSSIDGAEALFQRIAKLEGELSAEKERSSTLEKEANTRTTDMQAQMDEANSTKKDLLGNMEALKKEFVEERRSLEDEIKQLKTRIEETEDEIENYGESRENEKLTFNEQFRALTLDVERLNREKRDEALKTQGQVDFLRNEARVERERNVSLERQLQEARDTIRTLTKRCQTSEESADAHAQSLRDLHTQLAPRTRAPADLADLMESVVSKSNDVVTKVQTLEQDLSLVKADLDVAQGQVKDTKIELSTAREKLTNAELDCVHLRENMDEEKAHCATLEAEVKDTRDQLNSLRARMTEGETGSESLRKQLSDEEQKVTDLNEQLASRQSQVGSLDEEVRMYQEKLQSSESLLSSLGSRYEERNIRSKELTQRLYTQNERLTRLLERLSFSVSRKDGTMTIQKIPRAERTSHNPNDSSDPNSSSIRRSVSMANHPLADSTDLKLLYWMNAEHAQAERDQYQAYMSGPGNFDVDAFSDAVYRRIKEVEHTARKMTREARAYRERAHNLAKDAHDKIAFRHFKEGDLALFLPTRNQTTGAWAAFNVGCPHFFLREQESHRLRSREWLVARITRVQERVVDLSKSLQSTGANASEAETDSLNTTDDFDNPFDLSDGLRWWLIDAQEDKPGAPSTPGLGKSTVAANTVAAVADMQGARGSKSKSKLGRPSGIEDLSKTLSKSLDSRRSSTGSKKAIPFAVGAGAPAKGSALASETNSLRAAPADSPASGTSPGGAPGQHEEAVLGPSEQVRSAEASTAEGSRGTGKASTAPVAANSTKGTTGQDTEVRPHHEEIDTLLGP</sequence>
<evidence type="ECO:0000256" key="9">
    <source>
        <dbReference type="SAM" id="MobiDB-lite"/>
    </source>
</evidence>
<evidence type="ECO:0000256" key="8">
    <source>
        <dbReference type="SAM" id="Coils"/>
    </source>
</evidence>
<dbReference type="InterPro" id="IPR040040">
    <property type="entry name" value="ATG11"/>
</dbReference>
<dbReference type="GO" id="GO:0034045">
    <property type="term" value="C:phagophore assembly site membrane"/>
    <property type="evidence" value="ECO:0007669"/>
    <property type="project" value="UniProtKB-SubCell"/>
</dbReference>
<name>A0A136J3R0_9PEZI</name>
<feature type="coiled-coil region" evidence="8">
    <location>
        <begin position="752"/>
        <end position="793"/>
    </location>
</feature>
<dbReference type="GO" id="GO:0000045">
    <property type="term" value="P:autophagosome assembly"/>
    <property type="evidence" value="ECO:0007669"/>
    <property type="project" value="UniProtKB-UniRule"/>
</dbReference>
<keyword evidence="6 8" id="KW-0175">Coiled coil</keyword>
<keyword evidence="13" id="KW-1185">Reference proteome</keyword>
<dbReference type="PANTHER" id="PTHR13222:SF1">
    <property type="entry name" value="RB1-INDUCIBLE COILED-COIL PROTEIN 1"/>
    <property type="match status" value="1"/>
</dbReference>
<gene>
    <name evidence="12" type="ORF">Micbo1qcDRAFT_223944</name>
</gene>
<proteinExistence type="inferred from homology"/>
<dbReference type="Proteomes" id="UP000070501">
    <property type="component" value="Unassembled WGS sequence"/>
</dbReference>
<evidence type="ECO:0000256" key="4">
    <source>
        <dbReference type="ARBA" id="ARBA00022927"/>
    </source>
</evidence>
<keyword evidence="7" id="KW-0926">Vacuole</keyword>
<accession>A0A136J3R0</accession>
<dbReference type="InParanoid" id="A0A136J3R0"/>
<feature type="region of interest" description="Disordered" evidence="9">
    <location>
        <begin position="581"/>
        <end position="622"/>
    </location>
</feature>
<keyword evidence="7" id="KW-0472">Membrane</keyword>
<feature type="region of interest" description="Disordered" evidence="9">
    <location>
        <begin position="1013"/>
        <end position="1043"/>
    </location>
</feature>
<dbReference type="FunCoup" id="A0A136J3R0">
    <property type="interactions" value="136"/>
</dbReference>
<dbReference type="Pfam" id="PF10377">
    <property type="entry name" value="ATG11"/>
    <property type="match status" value="1"/>
</dbReference>
<dbReference type="Pfam" id="PF04108">
    <property type="entry name" value="ATG17_like"/>
    <property type="match status" value="1"/>
</dbReference>
<reference evidence="13" key="1">
    <citation type="submission" date="2016-02" db="EMBL/GenBank/DDBJ databases">
        <title>Draft genome sequence of Microdochium bolleyi, a fungal endophyte of beachgrass.</title>
        <authorList>
            <consortium name="DOE Joint Genome Institute"/>
            <person name="David A.S."/>
            <person name="May G."/>
            <person name="Haridas S."/>
            <person name="Lim J."/>
            <person name="Wang M."/>
            <person name="Labutti K."/>
            <person name="Lipzen A."/>
            <person name="Barry K."/>
            <person name="Grigoriev I.V."/>
        </authorList>
    </citation>
    <scope>NUCLEOTIDE SEQUENCE [LARGE SCALE GENOMIC DNA]</scope>
    <source>
        <strain evidence="13">J235TASD1</strain>
    </source>
</reference>
<dbReference type="Gene3D" id="1.10.287.1490">
    <property type="match status" value="1"/>
</dbReference>
<evidence type="ECO:0000259" key="11">
    <source>
        <dbReference type="Pfam" id="PF10377"/>
    </source>
</evidence>
<dbReference type="STRING" id="196109.A0A136J3R0"/>
<evidence type="ECO:0000313" key="12">
    <source>
        <dbReference type="EMBL" id="KXJ91841.1"/>
    </source>
</evidence>
<evidence type="ECO:0000259" key="10">
    <source>
        <dbReference type="Pfam" id="PF04108"/>
    </source>
</evidence>
<feature type="compositionally biased region" description="Polar residues" evidence="9">
    <location>
        <begin position="1386"/>
        <end position="1396"/>
    </location>
</feature>
<feature type="compositionally biased region" description="Low complexity" evidence="9">
    <location>
        <begin position="1332"/>
        <end position="1342"/>
    </location>
</feature>
<dbReference type="GO" id="GO:0060090">
    <property type="term" value="F:molecular adaptor activity"/>
    <property type="evidence" value="ECO:0007669"/>
    <property type="project" value="TreeGrafter"/>
</dbReference>
<comment type="subcellular location">
    <subcellularLocation>
        <location evidence="7">Preautophagosomal structure membrane</location>
        <topology evidence="7">Peripheral membrane protein</topology>
    </subcellularLocation>
    <subcellularLocation>
        <location evidence="7">Vacuole membrane</location>
        <topology evidence="7">Peripheral membrane protein</topology>
    </subcellularLocation>
    <text evidence="7">During pexophagy, accumulates in the vacuolar membrane region, where the peroxisomes contact the vacuole.</text>
</comment>
<feature type="compositionally biased region" description="Low complexity" evidence="9">
    <location>
        <begin position="1028"/>
        <end position="1043"/>
    </location>
</feature>
<dbReference type="GO" id="GO:1990316">
    <property type="term" value="C:Atg1/ULK1 kinase complex"/>
    <property type="evidence" value="ECO:0007669"/>
    <property type="project" value="TreeGrafter"/>
</dbReference>
<comment type="subunit">
    <text evidence="7">Homodimer.</text>
</comment>
<dbReference type="OrthoDB" id="447953at2759"/>
<dbReference type="GO" id="GO:1903599">
    <property type="term" value="P:positive regulation of autophagy of mitochondrion"/>
    <property type="evidence" value="ECO:0007669"/>
    <property type="project" value="UniProtKB-UniRule"/>
</dbReference>